<dbReference type="Gene3D" id="3.40.50.12370">
    <property type="match status" value="1"/>
</dbReference>
<dbReference type="SUPFAM" id="SSF52402">
    <property type="entry name" value="Adenine nucleotide alpha hydrolases-like"/>
    <property type="match status" value="2"/>
</dbReference>
<name>A0A1I1QZ77_9BURK</name>
<feature type="domain" description="UspA" evidence="2">
    <location>
        <begin position="152"/>
        <end position="272"/>
    </location>
</feature>
<gene>
    <name evidence="3" type="ORF">SAMN05216204_120102</name>
</gene>
<evidence type="ECO:0000313" key="4">
    <source>
        <dbReference type="Proteomes" id="UP000198639"/>
    </source>
</evidence>
<dbReference type="InterPro" id="IPR006015">
    <property type="entry name" value="Universal_stress_UspA"/>
</dbReference>
<keyword evidence="4" id="KW-1185">Reference proteome</keyword>
<dbReference type="PANTHER" id="PTHR46268:SF15">
    <property type="entry name" value="UNIVERSAL STRESS PROTEIN HP_0031"/>
    <property type="match status" value="1"/>
</dbReference>
<dbReference type="PRINTS" id="PR01438">
    <property type="entry name" value="UNVRSLSTRESS"/>
</dbReference>
<dbReference type="Pfam" id="PF00582">
    <property type="entry name" value="Usp"/>
    <property type="match status" value="1"/>
</dbReference>
<protein>
    <submittedName>
        <fullName evidence="3">Nucleotide-binding universal stress protein, UspA family</fullName>
    </submittedName>
</protein>
<dbReference type="CDD" id="cd00293">
    <property type="entry name" value="USP-like"/>
    <property type="match status" value="1"/>
</dbReference>
<dbReference type="InterPro" id="IPR006016">
    <property type="entry name" value="UspA"/>
</dbReference>
<evidence type="ECO:0000259" key="2">
    <source>
        <dbReference type="Pfam" id="PF00582"/>
    </source>
</evidence>
<dbReference type="EMBL" id="FOLD01000020">
    <property type="protein sequence ID" value="SFD27434.1"/>
    <property type="molecule type" value="Genomic_DNA"/>
</dbReference>
<organism evidence="3 4">
    <name type="scientific">Massilia yuzhufengensis</name>
    <dbReference type="NCBI Taxonomy" id="1164594"/>
    <lineage>
        <taxon>Bacteria</taxon>
        <taxon>Pseudomonadati</taxon>
        <taxon>Pseudomonadota</taxon>
        <taxon>Betaproteobacteria</taxon>
        <taxon>Burkholderiales</taxon>
        <taxon>Oxalobacteraceae</taxon>
        <taxon>Telluria group</taxon>
        <taxon>Massilia</taxon>
    </lineage>
</organism>
<evidence type="ECO:0000313" key="3">
    <source>
        <dbReference type="EMBL" id="SFD27434.1"/>
    </source>
</evidence>
<evidence type="ECO:0000256" key="1">
    <source>
        <dbReference type="ARBA" id="ARBA00008791"/>
    </source>
</evidence>
<dbReference type="OrthoDB" id="9804721at2"/>
<accession>A0A1I1QZ77</accession>
<dbReference type="STRING" id="1164594.SAMN05216204_120102"/>
<dbReference type="RefSeq" id="WP_091875668.1">
    <property type="nucleotide sequence ID" value="NZ_FOLD01000020.1"/>
</dbReference>
<reference evidence="4" key="1">
    <citation type="submission" date="2016-10" db="EMBL/GenBank/DDBJ databases">
        <authorList>
            <person name="Varghese N."/>
            <person name="Submissions S."/>
        </authorList>
    </citation>
    <scope>NUCLEOTIDE SEQUENCE [LARGE SCALE GENOMIC DNA]</scope>
    <source>
        <strain evidence="4">CGMCC 1.12041</strain>
    </source>
</reference>
<comment type="similarity">
    <text evidence="1">Belongs to the universal stress protein A family.</text>
</comment>
<dbReference type="PANTHER" id="PTHR46268">
    <property type="entry name" value="STRESS RESPONSE PROTEIN NHAX"/>
    <property type="match status" value="1"/>
</dbReference>
<sequence length="274" mass="28784">MYKTLAVHVDDSPHIEARVRAAAQLADGFGARVMGCAATGMSWPALVMLAGSLHVEPRAQFDAIRAQARERLARFAERARAAGMAAPDESLVEEESRVAMLLQSRYADLVITGQPADEVPPLDGLPQYLALHGPRPVLVVPRQYAGAPLTGNIVIGWNGSTQAIRAIDAALPLLQRAAGVRLVMVAPGPEAALNGPEPGAAMAQYLAGHGVRAELVHDEGRLPAGDALLEAAQSWGAGLLVAGAFGHSRLRELVLGGATRLLLERAPVPVLFAH</sequence>
<proteinExistence type="inferred from homology"/>
<dbReference type="Proteomes" id="UP000198639">
    <property type="component" value="Unassembled WGS sequence"/>
</dbReference>
<dbReference type="AlphaFoldDB" id="A0A1I1QZ77"/>